<feature type="region of interest" description="Disordered" evidence="1">
    <location>
        <begin position="23"/>
        <end position="89"/>
    </location>
</feature>
<feature type="compositionally biased region" description="Basic and acidic residues" evidence="1">
    <location>
        <begin position="76"/>
        <end position="89"/>
    </location>
</feature>
<evidence type="ECO:0000313" key="2">
    <source>
        <dbReference type="EMBL" id="KAK7867127.1"/>
    </source>
</evidence>
<dbReference type="Proteomes" id="UP001378592">
    <property type="component" value="Unassembled WGS sequence"/>
</dbReference>
<proteinExistence type="predicted"/>
<name>A0AAN9VRK8_9ORTH</name>
<reference evidence="2 3" key="1">
    <citation type="submission" date="2024-03" db="EMBL/GenBank/DDBJ databases">
        <title>The genome assembly and annotation of the cricket Gryllus longicercus Weissman &amp; Gray.</title>
        <authorList>
            <person name="Szrajer S."/>
            <person name="Gray D."/>
            <person name="Ylla G."/>
        </authorList>
    </citation>
    <scope>NUCLEOTIDE SEQUENCE [LARGE SCALE GENOMIC DNA]</scope>
    <source>
        <strain evidence="2">DAG 2021-001</strain>
        <tissue evidence="2">Whole body minus gut</tissue>
    </source>
</reference>
<protein>
    <submittedName>
        <fullName evidence="2">Uncharacterized protein</fullName>
    </submittedName>
</protein>
<evidence type="ECO:0000313" key="3">
    <source>
        <dbReference type="Proteomes" id="UP001378592"/>
    </source>
</evidence>
<gene>
    <name evidence="2" type="ORF">R5R35_005845</name>
</gene>
<evidence type="ECO:0000256" key="1">
    <source>
        <dbReference type="SAM" id="MobiDB-lite"/>
    </source>
</evidence>
<comment type="caution">
    <text evidence="2">The sequence shown here is derived from an EMBL/GenBank/DDBJ whole genome shotgun (WGS) entry which is preliminary data.</text>
</comment>
<organism evidence="2 3">
    <name type="scientific">Gryllus longicercus</name>
    <dbReference type="NCBI Taxonomy" id="2509291"/>
    <lineage>
        <taxon>Eukaryota</taxon>
        <taxon>Metazoa</taxon>
        <taxon>Ecdysozoa</taxon>
        <taxon>Arthropoda</taxon>
        <taxon>Hexapoda</taxon>
        <taxon>Insecta</taxon>
        <taxon>Pterygota</taxon>
        <taxon>Neoptera</taxon>
        <taxon>Polyneoptera</taxon>
        <taxon>Orthoptera</taxon>
        <taxon>Ensifera</taxon>
        <taxon>Gryllidea</taxon>
        <taxon>Grylloidea</taxon>
        <taxon>Gryllidae</taxon>
        <taxon>Gryllinae</taxon>
        <taxon>Gryllus</taxon>
    </lineage>
</organism>
<dbReference type="AlphaFoldDB" id="A0AAN9VRK8"/>
<dbReference type="EMBL" id="JAZDUA010000126">
    <property type="protein sequence ID" value="KAK7867127.1"/>
    <property type="molecule type" value="Genomic_DNA"/>
</dbReference>
<accession>A0AAN9VRK8</accession>
<keyword evidence="3" id="KW-1185">Reference proteome</keyword>
<sequence>MSIAHVHCLPSCLTAVECTSPRELSAPSGLLPPRKAFRSGGGAGEQGRRRGTPTAARPSRGQSGEASRRRGVRVRRTGEGPRQPTDECGRRCGLDQEVKFIIRNKACANFEIKYIMLVQYACKFVLNN</sequence>